<dbReference type="RefSeq" id="WP_262489980.1">
    <property type="nucleotide sequence ID" value="NZ_JAZGZP010000024.1"/>
</dbReference>
<reference evidence="1 2" key="1">
    <citation type="submission" date="2024-02" db="EMBL/GenBank/DDBJ databases">
        <title>Comparative Genomic Analysis of Flavobacterium Species Causing Columnaris Disease of Freshwater Fish in Thailand: Insights into Virulence and Resistance Mechanisms.</title>
        <authorList>
            <person name="Nguyen D."/>
            <person name="Chokmangmeepisarn P."/>
            <person name="Khianchaikhan K."/>
            <person name="Morishita M."/>
            <person name="Bunnoy A."/>
            <person name="Rodkhum C."/>
        </authorList>
    </citation>
    <scope>NUCLEOTIDE SEQUENCE [LARGE SCALE GENOMIC DNA]</scope>
    <source>
        <strain evidence="1 2">CNRT2201</strain>
    </source>
</reference>
<evidence type="ECO:0000313" key="1">
    <source>
        <dbReference type="EMBL" id="MFK7001972.1"/>
    </source>
</evidence>
<sequence length="43" mass="4789">MSISTSQQSYDRMINLFANLIQVLGQNTAYNPNGIGCFANQKH</sequence>
<name>A0ABW8PBM9_9FLAO</name>
<comment type="caution">
    <text evidence="1">The sequence shown here is derived from an EMBL/GenBank/DDBJ whole genome shotgun (WGS) entry which is preliminary data.</text>
</comment>
<protein>
    <submittedName>
        <fullName evidence="1">Uncharacterized protein</fullName>
    </submittedName>
</protein>
<dbReference type="Proteomes" id="UP001621706">
    <property type="component" value="Unassembled WGS sequence"/>
</dbReference>
<evidence type="ECO:0000313" key="2">
    <source>
        <dbReference type="Proteomes" id="UP001621706"/>
    </source>
</evidence>
<accession>A0ABW8PBM9</accession>
<organism evidence="1 2">
    <name type="scientific">Flavobacterium oreochromis</name>
    <dbReference type="NCBI Taxonomy" id="2906078"/>
    <lineage>
        <taxon>Bacteria</taxon>
        <taxon>Pseudomonadati</taxon>
        <taxon>Bacteroidota</taxon>
        <taxon>Flavobacteriia</taxon>
        <taxon>Flavobacteriales</taxon>
        <taxon>Flavobacteriaceae</taxon>
        <taxon>Flavobacterium</taxon>
    </lineage>
</organism>
<dbReference type="EMBL" id="JAZGZP010000024">
    <property type="protein sequence ID" value="MFK7001972.1"/>
    <property type="molecule type" value="Genomic_DNA"/>
</dbReference>
<gene>
    <name evidence="1" type="ORF">V3I07_13860</name>
</gene>
<proteinExistence type="predicted"/>
<keyword evidence="2" id="KW-1185">Reference proteome</keyword>